<keyword evidence="1" id="KW-1133">Transmembrane helix</keyword>
<dbReference type="AlphaFoldDB" id="A0A834Z4Y1"/>
<name>A0A834Z4Y1_TETSI</name>
<dbReference type="PANTHER" id="PTHR36485">
    <property type="entry name" value="OS01G0939000 PROTEIN"/>
    <property type="match status" value="1"/>
</dbReference>
<feature type="transmembrane region" description="Helical" evidence="1">
    <location>
        <begin position="17"/>
        <end position="39"/>
    </location>
</feature>
<evidence type="ECO:0000256" key="1">
    <source>
        <dbReference type="SAM" id="Phobius"/>
    </source>
</evidence>
<sequence>MDVSTSSQSIGSKANVFWGWIFLGFGSVSFLGFFYAAFVSKLLPTSENRIISAIQNDSRLYAAEALVHNAPYHINFLLLPWWSISSFERNIHRKLEFLPSNREGCKISSYGLESNCRVKNTTSTSVEAQLNRFAEGTTASWCP</sequence>
<reference evidence="2 3" key="1">
    <citation type="submission" date="2020-04" db="EMBL/GenBank/DDBJ databases">
        <title>Plant Genome Project.</title>
        <authorList>
            <person name="Zhang R.-G."/>
        </authorList>
    </citation>
    <scope>NUCLEOTIDE SEQUENCE [LARGE SCALE GENOMIC DNA]</scope>
    <source>
        <strain evidence="2">YNK0</strain>
        <tissue evidence="2">Leaf</tissue>
    </source>
</reference>
<proteinExistence type="predicted"/>
<dbReference type="PANTHER" id="PTHR36485:SF1">
    <property type="entry name" value="TRANSMEMBRANE PROTEIN"/>
    <property type="match status" value="1"/>
</dbReference>
<organism evidence="2 3">
    <name type="scientific">Tetracentron sinense</name>
    <name type="common">Spur-leaf</name>
    <dbReference type="NCBI Taxonomy" id="13715"/>
    <lineage>
        <taxon>Eukaryota</taxon>
        <taxon>Viridiplantae</taxon>
        <taxon>Streptophyta</taxon>
        <taxon>Embryophyta</taxon>
        <taxon>Tracheophyta</taxon>
        <taxon>Spermatophyta</taxon>
        <taxon>Magnoliopsida</taxon>
        <taxon>Trochodendrales</taxon>
        <taxon>Trochodendraceae</taxon>
        <taxon>Tetracentron</taxon>
    </lineage>
</organism>
<evidence type="ECO:0000313" key="3">
    <source>
        <dbReference type="Proteomes" id="UP000655225"/>
    </source>
</evidence>
<gene>
    <name evidence="2" type="ORF">HHK36_017260</name>
</gene>
<dbReference type="Proteomes" id="UP000655225">
    <property type="component" value="Unassembled WGS sequence"/>
</dbReference>
<protein>
    <submittedName>
        <fullName evidence="2">Uncharacterized protein</fullName>
    </submittedName>
</protein>
<dbReference type="OrthoDB" id="2157498at2759"/>
<dbReference type="EMBL" id="JABCRI010000011">
    <property type="protein sequence ID" value="KAF8398333.1"/>
    <property type="molecule type" value="Genomic_DNA"/>
</dbReference>
<comment type="caution">
    <text evidence="2">The sequence shown here is derived from an EMBL/GenBank/DDBJ whole genome shotgun (WGS) entry which is preliminary data.</text>
</comment>
<keyword evidence="1" id="KW-0812">Transmembrane</keyword>
<evidence type="ECO:0000313" key="2">
    <source>
        <dbReference type="EMBL" id="KAF8398333.1"/>
    </source>
</evidence>
<keyword evidence="1" id="KW-0472">Membrane</keyword>
<accession>A0A834Z4Y1</accession>
<keyword evidence="3" id="KW-1185">Reference proteome</keyword>